<feature type="signal peptide" evidence="10">
    <location>
        <begin position="1"/>
        <end position="17"/>
    </location>
</feature>
<name>A0ABU1ZUM8_9CORY</name>
<keyword evidence="2 10" id="KW-0732">Signal</keyword>
<feature type="compositionally biased region" description="Basic and acidic residues" evidence="8">
    <location>
        <begin position="41"/>
        <end position="53"/>
    </location>
</feature>
<dbReference type="PRINTS" id="PR00725">
    <property type="entry name" value="DADACBPTASE1"/>
</dbReference>
<dbReference type="InterPro" id="IPR012338">
    <property type="entry name" value="Beta-lactam/transpept-like"/>
</dbReference>
<dbReference type="Gene3D" id="3.40.710.10">
    <property type="entry name" value="DD-peptidase/beta-lactamase superfamily"/>
    <property type="match status" value="1"/>
</dbReference>
<evidence type="ECO:0000313" key="12">
    <source>
        <dbReference type="EMBL" id="MDR7328634.1"/>
    </source>
</evidence>
<dbReference type="Pfam" id="PF00768">
    <property type="entry name" value="Peptidase_S11"/>
    <property type="match status" value="1"/>
</dbReference>
<evidence type="ECO:0000256" key="6">
    <source>
        <dbReference type="ARBA" id="ARBA00023316"/>
    </source>
</evidence>
<organism evidence="12 13">
    <name type="scientific">Corynebacterium guangdongense</name>
    <dbReference type="NCBI Taxonomy" id="1783348"/>
    <lineage>
        <taxon>Bacteria</taxon>
        <taxon>Bacillati</taxon>
        <taxon>Actinomycetota</taxon>
        <taxon>Actinomycetes</taxon>
        <taxon>Mycobacteriales</taxon>
        <taxon>Corynebacteriaceae</taxon>
        <taxon>Corynebacterium</taxon>
    </lineage>
</organism>
<keyword evidence="13" id="KW-1185">Reference proteome</keyword>
<accession>A0ABU1ZUM8</accession>
<keyword evidence="9" id="KW-0812">Transmembrane</keyword>
<evidence type="ECO:0000256" key="2">
    <source>
        <dbReference type="ARBA" id="ARBA00022729"/>
    </source>
</evidence>
<feature type="domain" description="Peptidase S11 D-alanyl-D-alanine carboxypeptidase A N-terminal" evidence="11">
    <location>
        <begin position="104"/>
        <end position="326"/>
    </location>
</feature>
<gene>
    <name evidence="12" type="ORF">J2S39_000310</name>
</gene>
<evidence type="ECO:0000256" key="1">
    <source>
        <dbReference type="ARBA" id="ARBA00007164"/>
    </source>
</evidence>
<dbReference type="SUPFAM" id="SSF56601">
    <property type="entry name" value="beta-lactamase/transpeptidase-like"/>
    <property type="match status" value="1"/>
</dbReference>
<feature type="region of interest" description="Disordered" evidence="8">
    <location>
        <begin position="361"/>
        <end position="385"/>
    </location>
</feature>
<keyword evidence="6" id="KW-0961">Cell wall biogenesis/degradation</keyword>
<dbReference type="Proteomes" id="UP001180840">
    <property type="component" value="Unassembled WGS sequence"/>
</dbReference>
<keyword evidence="4" id="KW-0133">Cell shape</keyword>
<evidence type="ECO:0000256" key="8">
    <source>
        <dbReference type="SAM" id="MobiDB-lite"/>
    </source>
</evidence>
<keyword evidence="12" id="KW-0645">Protease</keyword>
<evidence type="ECO:0000256" key="9">
    <source>
        <dbReference type="SAM" id="Phobius"/>
    </source>
</evidence>
<keyword evidence="9" id="KW-1133">Transmembrane helix</keyword>
<protein>
    <submittedName>
        <fullName evidence="12">D-alanyl-D-alanine carboxypeptidase (Penicillin-binding protein 5/6)</fullName>
        <ecNumber evidence="12">3.4.16.4</ecNumber>
    </submittedName>
</protein>
<dbReference type="EMBL" id="JAVDXZ010000001">
    <property type="protein sequence ID" value="MDR7328634.1"/>
    <property type="molecule type" value="Genomic_DNA"/>
</dbReference>
<evidence type="ECO:0000256" key="3">
    <source>
        <dbReference type="ARBA" id="ARBA00022801"/>
    </source>
</evidence>
<dbReference type="GO" id="GO:0009002">
    <property type="term" value="F:serine-type D-Ala-D-Ala carboxypeptidase activity"/>
    <property type="evidence" value="ECO:0007669"/>
    <property type="project" value="UniProtKB-EC"/>
</dbReference>
<feature type="chain" id="PRO_5045921530" evidence="10">
    <location>
        <begin position="18"/>
        <end position="423"/>
    </location>
</feature>
<comment type="similarity">
    <text evidence="1 7">Belongs to the peptidase S11 family.</text>
</comment>
<proteinExistence type="inferred from homology"/>
<keyword evidence="3 12" id="KW-0378">Hydrolase</keyword>
<feature type="transmembrane region" description="Helical" evidence="9">
    <location>
        <begin position="390"/>
        <end position="412"/>
    </location>
</feature>
<dbReference type="PANTHER" id="PTHR21581:SF33">
    <property type="entry name" value="D-ALANYL-D-ALANINE CARBOXYPEPTIDASE DACB"/>
    <property type="match status" value="1"/>
</dbReference>
<feature type="region of interest" description="Disordered" evidence="8">
    <location>
        <begin position="19"/>
        <end position="85"/>
    </location>
</feature>
<evidence type="ECO:0000259" key="11">
    <source>
        <dbReference type="Pfam" id="PF00768"/>
    </source>
</evidence>
<evidence type="ECO:0000256" key="4">
    <source>
        <dbReference type="ARBA" id="ARBA00022960"/>
    </source>
</evidence>
<keyword evidence="9" id="KW-0472">Membrane</keyword>
<reference evidence="12" key="1">
    <citation type="submission" date="2023-07" db="EMBL/GenBank/DDBJ databases">
        <title>Sequencing the genomes of 1000 actinobacteria strains.</title>
        <authorList>
            <person name="Klenk H.-P."/>
        </authorList>
    </citation>
    <scope>NUCLEOTIDE SEQUENCE</scope>
    <source>
        <strain evidence="12">DSM 107476</strain>
    </source>
</reference>
<dbReference type="PANTHER" id="PTHR21581">
    <property type="entry name" value="D-ALANYL-D-ALANINE CARBOXYPEPTIDASE"/>
    <property type="match status" value="1"/>
</dbReference>
<keyword evidence="12" id="KW-0121">Carboxypeptidase</keyword>
<evidence type="ECO:0000256" key="5">
    <source>
        <dbReference type="ARBA" id="ARBA00022984"/>
    </source>
</evidence>
<evidence type="ECO:0000256" key="7">
    <source>
        <dbReference type="RuleBase" id="RU004016"/>
    </source>
</evidence>
<dbReference type="InterPro" id="IPR001967">
    <property type="entry name" value="Peptidase_S11_N"/>
</dbReference>
<evidence type="ECO:0000313" key="13">
    <source>
        <dbReference type="Proteomes" id="UP001180840"/>
    </source>
</evidence>
<evidence type="ECO:0000256" key="10">
    <source>
        <dbReference type="SAM" id="SignalP"/>
    </source>
</evidence>
<feature type="compositionally biased region" description="Low complexity" evidence="8">
    <location>
        <begin position="361"/>
        <end position="377"/>
    </location>
</feature>
<dbReference type="InterPro" id="IPR018044">
    <property type="entry name" value="Peptidase_S11"/>
</dbReference>
<keyword evidence="5" id="KW-0573">Peptidoglycan synthesis</keyword>
<sequence>MTTIAAQLLLGSALTLAAPAPVPPELTPAPETASAFAQDAETPKSEPARRSEWPDTDSCPNALTPPEPTTTSEMLAPGQVGPTPPPVVVEGNCGVATVRGFVMPEKIMAASFLVADIDTGEIIAQKDPHGRYRPASIIKALLALVASRELPLDRVIVASHGSAAQQGSSVGIGEGGEYTVEQLLQGLLMGSGNDAAHALAQELGGDEATLRKINELAADLGTTDTYAATYSGLDAPGMSSSAHDLGLIYRAAYRDPALARIMNTETVPFPGYGDVPGYELGNDNGLFMNDPDGIGGKTGYTDDANHTFVGAMDRGGERLMVILLDTTLEGGRAWEQAQRLLHAAYDADAREPIGALTPVAAPTTATLTPGQTPSTTPADPETERSQDAQMLSILLPAIVALVALMSVVASMARRRDRAGRHRR</sequence>
<comment type="caution">
    <text evidence="12">The sequence shown here is derived from an EMBL/GenBank/DDBJ whole genome shotgun (WGS) entry which is preliminary data.</text>
</comment>
<dbReference type="EC" id="3.4.16.4" evidence="12"/>
<dbReference type="RefSeq" id="WP_290197624.1">
    <property type="nucleotide sequence ID" value="NZ_CP047654.1"/>
</dbReference>